<name>D1PSP3_9FIRM</name>
<accession>D1PSP3</accession>
<dbReference type="STRING" id="411471.SUBVAR_07427"/>
<organism evidence="1 2">
    <name type="scientific">Subdoligranulum variabile DSM 15176</name>
    <dbReference type="NCBI Taxonomy" id="411471"/>
    <lineage>
        <taxon>Bacteria</taxon>
        <taxon>Bacillati</taxon>
        <taxon>Bacillota</taxon>
        <taxon>Clostridia</taxon>
        <taxon>Eubacteriales</taxon>
        <taxon>Oscillospiraceae</taxon>
        <taxon>Subdoligranulum</taxon>
    </lineage>
</organism>
<reference evidence="1" key="1">
    <citation type="submission" date="2009-12" db="EMBL/GenBank/DDBJ databases">
        <authorList>
            <person name="Weinstock G."/>
            <person name="Sodergren E."/>
            <person name="Clifton S."/>
            <person name="Fulton L."/>
            <person name="Fulton B."/>
            <person name="Courtney L."/>
            <person name="Fronick C."/>
            <person name="Harrison M."/>
            <person name="Strong C."/>
            <person name="Farmer C."/>
            <person name="Delahaunty K."/>
            <person name="Markovic C."/>
            <person name="Hall O."/>
            <person name="Minx P."/>
            <person name="Tomlinson C."/>
            <person name="Mitreva M."/>
            <person name="Nelson J."/>
            <person name="Hou S."/>
            <person name="Wollam A."/>
            <person name="Pepin K.H."/>
            <person name="Johnson M."/>
            <person name="Bhonagiri V."/>
            <person name="Nash W.E."/>
            <person name="Warren W."/>
            <person name="Chinwalla A."/>
            <person name="Mardis E.R."/>
            <person name="Wilson R.K."/>
        </authorList>
    </citation>
    <scope>NUCLEOTIDE SEQUENCE [LARGE SCALE GENOMIC DNA]</scope>
    <source>
        <strain evidence="1">DSM 15176</strain>
    </source>
</reference>
<evidence type="ECO:0000313" key="1">
    <source>
        <dbReference type="EMBL" id="EFB74290.1"/>
    </source>
</evidence>
<keyword evidence="2" id="KW-1185">Reference proteome</keyword>
<dbReference type="AlphaFoldDB" id="D1PSP3"/>
<proteinExistence type="predicted"/>
<sequence length="45" mass="5177">MHFFGRFFYKKINKVCTLLGGVTVVPLSSIRQGAASFFFRPFVVY</sequence>
<gene>
    <name evidence="1" type="ORF">SUBVAR_07427</name>
</gene>
<protein>
    <submittedName>
        <fullName evidence="1">Uncharacterized protein</fullName>
    </submittedName>
</protein>
<evidence type="ECO:0000313" key="2">
    <source>
        <dbReference type="Proteomes" id="UP000003438"/>
    </source>
</evidence>
<dbReference type="Proteomes" id="UP000003438">
    <property type="component" value="Unassembled WGS sequence"/>
</dbReference>
<dbReference type="HOGENOM" id="CLU_3206102_0_0_9"/>
<dbReference type="EMBL" id="ACBY02000079">
    <property type="protein sequence ID" value="EFB74290.1"/>
    <property type="molecule type" value="Genomic_DNA"/>
</dbReference>
<comment type="caution">
    <text evidence="1">The sequence shown here is derived from an EMBL/GenBank/DDBJ whole genome shotgun (WGS) entry which is preliminary data.</text>
</comment>